<dbReference type="Pfam" id="PF18265">
    <property type="entry name" value="Nas2_N"/>
    <property type="match status" value="1"/>
</dbReference>
<reference evidence="3 4" key="1">
    <citation type="submission" date="2016-08" db="EMBL/GenBank/DDBJ databases">
        <authorList>
            <consortium name="Pathogen Informatics"/>
        </authorList>
    </citation>
    <scope>NUCLEOTIDE SEQUENCE [LARGE SCALE GENOMIC DNA]</scope>
    <source>
        <strain evidence="3 4">DS</strain>
    </source>
</reference>
<dbReference type="PANTHER" id="PTHR12651">
    <property type="entry name" value="26S PROTEASOME NON-ATPASE REGULATORY SUBUNIT 9"/>
    <property type="match status" value="1"/>
</dbReference>
<proteinExistence type="predicted"/>
<dbReference type="GO" id="GO:0005634">
    <property type="term" value="C:nucleus"/>
    <property type="evidence" value="ECO:0007669"/>
    <property type="project" value="TreeGrafter"/>
</dbReference>
<accession>A0A1C6Y9S3</accession>
<evidence type="ECO:0000313" key="4">
    <source>
        <dbReference type="Proteomes" id="UP000507536"/>
    </source>
</evidence>
<sequence>MEINEFNELVKQRECIENEIKENLEFLESPENKNIGMHGKLIDPEGFPRNDIDIYKIRIARNKIICLKNDYLNINKKIEEYLHEIHSSKPAIRVERNKGNYSNNTEDINSINIKPITNKEDIEYAKNNIFALVDEIVENSPSHKAGIKLNDQIFEFADIKKEGNNIDMNNTDNIFKKISDFMKQNPSKIQLKILRQEAIYHYNIFPDKTPTGLYIGCHLAPITKLSS</sequence>
<dbReference type="Gene3D" id="6.10.140.1710">
    <property type="match status" value="1"/>
</dbReference>
<dbReference type="Gene3D" id="2.30.42.10">
    <property type="match status" value="1"/>
</dbReference>
<gene>
    <name evidence="3" type="ORF">PCHDS_000153500</name>
</gene>
<dbReference type="GO" id="GO:0070682">
    <property type="term" value="P:proteasome regulatory particle assembly"/>
    <property type="evidence" value="ECO:0007669"/>
    <property type="project" value="InterPro"/>
</dbReference>
<dbReference type="GO" id="GO:0000502">
    <property type="term" value="C:proteasome complex"/>
    <property type="evidence" value="ECO:0007669"/>
    <property type="project" value="UniProtKB-KW"/>
</dbReference>
<dbReference type="InterPro" id="IPR040815">
    <property type="entry name" value="Nas2_N"/>
</dbReference>
<evidence type="ECO:0000313" key="3">
    <source>
        <dbReference type="EMBL" id="SCM20056.1"/>
    </source>
</evidence>
<dbReference type="PANTHER" id="PTHR12651:SF1">
    <property type="entry name" value="26S PROTEASOME NON-ATPASE REGULATORY SUBUNIT 9"/>
    <property type="match status" value="1"/>
</dbReference>
<protein>
    <submittedName>
        <fullName evidence="3">Proteasome regulatory protein, putative</fullName>
    </submittedName>
</protein>
<keyword evidence="3" id="KW-0647">Proteasome</keyword>
<dbReference type="InterPro" id="IPR035269">
    <property type="entry name" value="PSMD9"/>
</dbReference>
<keyword evidence="1" id="KW-0143">Chaperone</keyword>
<dbReference type="SUPFAM" id="SSF50156">
    <property type="entry name" value="PDZ domain-like"/>
    <property type="match status" value="1"/>
</dbReference>
<feature type="domain" description="Nas2 N-terminal" evidence="2">
    <location>
        <begin position="7"/>
        <end position="87"/>
    </location>
</feature>
<dbReference type="AlphaFoldDB" id="A0A1C6Y9S3"/>
<dbReference type="InterPro" id="IPR036034">
    <property type="entry name" value="PDZ_sf"/>
</dbReference>
<evidence type="ECO:0000259" key="2">
    <source>
        <dbReference type="Pfam" id="PF18265"/>
    </source>
</evidence>
<evidence type="ECO:0000256" key="1">
    <source>
        <dbReference type="ARBA" id="ARBA00023186"/>
    </source>
</evidence>
<dbReference type="EMBL" id="LT608188">
    <property type="protein sequence ID" value="SCM20056.1"/>
    <property type="molecule type" value="Genomic_DNA"/>
</dbReference>
<dbReference type="GO" id="GO:0005737">
    <property type="term" value="C:cytoplasm"/>
    <property type="evidence" value="ECO:0007669"/>
    <property type="project" value="TreeGrafter"/>
</dbReference>
<name>A0A1C6Y9S3_PLACE</name>
<organism evidence="3 4">
    <name type="scientific">Plasmodium chabaudi adami</name>
    <dbReference type="NCBI Taxonomy" id="5826"/>
    <lineage>
        <taxon>Eukaryota</taxon>
        <taxon>Sar</taxon>
        <taxon>Alveolata</taxon>
        <taxon>Apicomplexa</taxon>
        <taxon>Aconoidasida</taxon>
        <taxon>Haemosporida</taxon>
        <taxon>Plasmodiidae</taxon>
        <taxon>Plasmodium</taxon>
        <taxon>Plasmodium (Vinckeia)</taxon>
    </lineage>
</organism>
<dbReference type="Proteomes" id="UP000507536">
    <property type="component" value="Chromosome 8"/>
</dbReference>